<proteinExistence type="predicted"/>
<feature type="region of interest" description="Disordered" evidence="1">
    <location>
        <begin position="75"/>
        <end position="105"/>
    </location>
</feature>
<dbReference type="AlphaFoldDB" id="A0AAE1F7W8"/>
<organism evidence="2 3">
    <name type="scientific">Petrolisthes cinctipes</name>
    <name type="common">Flat porcelain crab</name>
    <dbReference type="NCBI Taxonomy" id="88211"/>
    <lineage>
        <taxon>Eukaryota</taxon>
        <taxon>Metazoa</taxon>
        <taxon>Ecdysozoa</taxon>
        <taxon>Arthropoda</taxon>
        <taxon>Crustacea</taxon>
        <taxon>Multicrustacea</taxon>
        <taxon>Malacostraca</taxon>
        <taxon>Eumalacostraca</taxon>
        <taxon>Eucarida</taxon>
        <taxon>Decapoda</taxon>
        <taxon>Pleocyemata</taxon>
        <taxon>Anomura</taxon>
        <taxon>Galatheoidea</taxon>
        <taxon>Porcellanidae</taxon>
        <taxon>Petrolisthes</taxon>
    </lineage>
</organism>
<gene>
    <name evidence="2" type="ORF">Pcinc_026133</name>
</gene>
<dbReference type="Proteomes" id="UP001286313">
    <property type="component" value="Unassembled WGS sequence"/>
</dbReference>
<reference evidence="2" key="1">
    <citation type="submission" date="2023-10" db="EMBL/GenBank/DDBJ databases">
        <title>Genome assemblies of two species of porcelain crab, Petrolisthes cinctipes and Petrolisthes manimaculis (Anomura: Porcellanidae).</title>
        <authorList>
            <person name="Angst P."/>
        </authorList>
    </citation>
    <scope>NUCLEOTIDE SEQUENCE</scope>
    <source>
        <strain evidence="2">PB745_01</strain>
        <tissue evidence="2">Gill</tissue>
    </source>
</reference>
<protein>
    <submittedName>
        <fullName evidence="2">Uncharacterized protein</fullName>
    </submittedName>
</protein>
<comment type="caution">
    <text evidence="2">The sequence shown here is derived from an EMBL/GenBank/DDBJ whole genome shotgun (WGS) entry which is preliminary data.</text>
</comment>
<sequence>MHNHFKGTVNCGQVRVTPRSVAQMEGQHEMTFSMKGVREVLRVAATAEAAVLARLQPRQVIHPYVHFPTVTSLASTHATSRSPAAPSSGHAVKARLPRTPTLSSP</sequence>
<evidence type="ECO:0000313" key="2">
    <source>
        <dbReference type="EMBL" id="KAK3868474.1"/>
    </source>
</evidence>
<evidence type="ECO:0000313" key="3">
    <source>
        <dbReference type="Proteomes" id="UP001286313"/>
    </source>
</evidence>
<dbReference type="EMBL" id="JAWQEG010003001">
    <property type="protein sequence ID" value="KAK3868474.1"/>
    <property type="molecule type" value="Genomic_DNA"/>
</dbReference>
<keyword evidence="3" id="KW-1185">Reference proteome</keyword>
<accession>A0AAE1F7W8</accession>
<evidence type="ECO:0000256" key="1">
    <source>
        <dbReference type="SAM" id="MobiDB-lite"/>
    </source>
</evidence>
<name>A0AAE1F7W8_PETCI</name>